<reference evidence="3" key="1">
    <citation type="journal article" date="2023" name="bioRxiv">
        <title>Complete genome of the Medicago anthracnose fungus, Colletotrichum destructivum, reveals a mini-chromosome-like region within a core chromosome.</title>
        <authorList>
            <person name="Lapalu N."/>
            <person name="Simon A."/>
            <person name="Lu A."/>
            <person name="Plaumann P.-L."/>
            <person name="Amselem J."/>
            <person name="Pigne S."/>
            <person name="Auger A."/>
            <person name="Koch C."/>
            <person name="Dallery J.-F."/>
            <person name="O'Connell R.J."/>
        </authorList>
    </citation>
    <scope>NUCLEOTIDE SEQUENCE [LARGE SCALE GENOMIC DNA]</scope>
    <source>
        <strain evidence="3">CBS 520.97</strain>
    </source>
</reference>
<feature type="region of interest" description="Disordered" evidence="1">
    <location>
        <begin position="167"/>
        <end position="214"/>
    </location>
</feature>
<dbReference type="KEGG" id="cdet:87945847"/>
<organism evidence="2 3">
    <name type="scientific">Colletotrichum destructivum</name>
    <dbReference type="NCBI Taxonomy" id="34406"/>
    <lineage>
        <taxon>Eukaryota</taxon>
        <taxon>Fungi</taxon>
        <taxon>Dikarya</taxon>
        <taxon>Ascomycota</taxon>
        <taxon>Pezizomycotina</taxon>
        <taxon>Sordariomycetes</taxon>
        <taxon>Hypocreomycetidae</taxon>
        <taxon>Glomerellales</taxon>
        <taxon>Glomerellaceae</taxon>
        <taxon>Colletotrichum</taxon>
        <taxon>Colletotrichum destructivum species complex</taxon>
    </lineage>
</organism>
<evidence type="ECO:0000256" key="1">
    <source>
        <dbReference type="SAM" id="MobiDB-lite"/>
    </source>
</evidence>
<protein>
    <submittedName>
        <fullName evidence="2">Uncharacterized protein</fullName>
    </submittedName>
</protein>
<dbReference type="AlphaFoldDB" id="A0AAX4IMW6"/>
<sequence length="414" mass="46168">MTTRTFSQSSLARIAYNPPAKRGPGFRTVSVASYSSSSTSSDETVEVPDDFNSKELLLFAGFDDHVAEMIWQSWNNRTSEERPDYVVQAARHYIRAMAEKQDAIDGDDDWHTALRGMGISNDMRQRIMNPEFTDIRLTGSASYWALDILQEAFDFLSSLSDRIDKKHGSDNINRSNTPDESNQPRPAIRGGRRARTGTSSASNDTPTPPIDISLPPKHIDGRTMLFKGGSESRLSEAIDENHGLLIGKLYSTAPTDFHPSSNELIYLTKHHDVALLYARYKAECLPPVQAAVLHIAIPNQLIGDGREIHGDHWRDLIWNSRNKKLHARGIRLPGHLNQYLGVDVLVSNLCSDSTEKITRRMENKSELTVSKLPNGGKASQHVIQTLSRQTEIANQTVGYVWISLYTPVNASGSK</sequence>
<dbReference type="RefSeq" id="XP_062781554.1">
    <property type="nucleotide sequence ID" value="XM_062925503.1"/>
</dbReference>
<keyword evidence="3" id="KW-1185">Reference proteome</keyword>
<gene>
    <name evidence="2" type="ORF">CDEST_09344</name>
</gene>
<evidence type="ECO:0000313" key="2">
    <source>
        <dbReference type="EMBL" id="WQF84330.1"/>
    </source>
</evidence>
<accession>A0AAX4IMW6</accession>
<dbReference type="EMBL" id="CP137310">
    <property type="protein sequence ID" value="WQF84330.1"/>
    <property type="molecule type" value="Genomic_DNA"/>
</dbReference>
<dbReference type="GeneID" id="87945847"/>
<proteinExistence type="predicted"/>
<name>A0AAX4IMW6_9PEZI</name>
<dbReference type="Proteomes" id="UP001322277">
    <property type="component" value="Chromosome 6"/>
</dbReference>
<evidence type="ECO:0000313" key="3">
    <source>
        <dbReference type="Proteomes" id="UP001322277"/>
    </source>
</evidence>
<feature type="compositionally biased region" description="Polar residues" evidence="1">
    <location>
        <begin position="170"/>
        <end position="184"/>
    </location>
</feature>